<dbReference type="AlphaFoldDB" id="A0A0F9KNY1"/>
<evidence type="ECO:0008006" key="2">
    <source>
        <dbReference type="Google" id="ProtNLM"/>
    </source>
</evidence>
<gene>
    <name evidence="1" type="ORF">LCGC14_1307120</name>
</gene>
<sequence length="71" mass="8161">MRVVLKNSICKCGESDYKCLLFHHLGKDRKVANVSDLVRHGVSLDKINAEIKKCEVICFNCHAKEHNGFMW</sequence>
<comment type="caution">
    <text evidence="1">The sequence shown here is derived from an EMBL/GenBank/DDBJ whole genome shotgun (WGS) entry which is preliminary data.</text>
</comment>
<proteinExistence type="predicted"/>
<organism evidence="1">
    <name type="scientific">marine sediment metagenome</name>
    <dbReference type="NCBI Taxonomy" id="412755"/>
    <lineage>
        <taxon>unclassified sequences</taxon>
        <taxon>metagenomes</taxon>
        <taxon>ecological metagenomes</taxon>
    </lineage>
</organism>
<evidence type="ECO:0000313" key="1">
    <source>
        <dbReference type="EMBL" id="KKM83668.1"/>
    </source>
</evidence>
<dbReference type="EMBL" id="LAZR01007679">
    <property type="protein sequence ID" value="KKM83668.1"/>
    <property type="molecule type" value="Genomic_DNA"/>
</dbReference>
<accession>A0A0F9KNY1</accession>
<name>A0A0F9KNY1_9ZZZZ</name>
<protein>
    <recommendedName>
        <fullName evidence="2">HNH domain-containing protein</fullName>
    </recommendedName>
</protein>
<reference evidence="1" key="1">
    <citation type="journal article" date="2015" name="Nature">
        <title>Complex archaea that bridge the gap between prokaryotes and eukaryotes.</title>
        <authorList>
            <person name="Spang A."/>
            <person name="Saw J.H."/>
            <person name="Jorgensen S.L."/>
            <person name="Zaremba-Niedzwiedzka K."/>
            <person name="Martijn J."/>
            <person name="Lind A.E."/>
            <person name="van Eijk R."/>
            <person name="Schleper C."/>
            <person name="Guy L."/>
            <person name="Ettema T.J."/>
        </authorList>
    </citation>
    <scope>NUCLEOTIDE SEQUENCE</scope>
</reference>